<feature type="transmembrane region" description="Helical" evidence="6">
    <location>
        <begin position="6"/>
        <end position="24"/>
    </location>
</feature>
<keyword evidence="5 6" id="KW-0472">Membrane</keyword>
<protein>
    <submittedName>
        <fullName evidence="8">Type II secretion system F family protein</fullName>
    </submittedName>
</protein>
<evidence type="ECO:0000256" key="1">
    <source>
        <dbReference type="ARBA" id="ARBA00004651"/>
    </source>
</evidence>
<evidence type="ECO:0000313" key="9">
    <source>
        <dbReference type="Proteomes" id="UP001213664"/>
    </source>
</evidence>
<dbReference type="Proteomes" id="UP001213664">
    <property type="component" value="Chromosome"/>
</dbReference>
<dbReference type="AlphaFoldDB" id="A0AAJ5X6D8"/>
<feature type="transmembrane region" description="Helical" evidence="6">
    <location>
        <begin position="97"/>
        <end position="116"/>
    </location>
</feature>
<gene>
    <name evidence="8" type="ORF">P0Y50_06330</name>
</gene>
<dbReference type="InterPro" id="IPR042094">
    <property type="entry name" value="T2SS_GspF_sf"/>
</dbReference>
<feature type="transmembrane region" description="Helical" evidence="6">
    <location>
        <begin position="122"/>
        <end position="143"/>
    </location>
</feature>
<evidence type="ECO:0000256" key="5">
    <source>
        <dbReference type="ARBA" id="ARBA00023136"/>
    </source>
</evidence>
<organism evidence="8 9">
    <name type="scientific">Candidatus Brevundimonas colombiensis</name>
    <dbReference type="NCBI Taxonomy" id="3121376"/>
    <lineage>
        <taxon>Bacteria</taxon>
        <taxon>Pseudomonadati</taxon>
        <taxon>Pseudomonadota</taxon>
        <taxon>Alphaproteobacteria</taxon>
        <taxon>Caulobacterales</taxon>
        <taxon>Caulobacteraceae</taxon>
        <taxon>Brevundimonas</taxon>
    </lineage>
</organism>
<dbReference type="GO" id="GO:0005886">
    <property type="term" value="C:plasma membrane"/>
    <property type="evidence" value="ECO:0007669"/>
    <property type="project" value="UniProtKB-SubCell"/>
</dbReference>
<dbReference type="EMBL" id="CP119326">
    <property type="protein sequence ID" value="WEK41220.1"/>
    <property type="molecule type" value="Genomic_DNA"/>
</dbReference>
<evidence type="ECO:0000256" key="4">
    <source>
        <dbReference type="ARBA" id="ARBA00022989"/>
    </source>
</evidence>
<keyword evidence="2" id="KW-1003">Cell membrane</keyword>
<dbReference type="Pfam" id="PF00482">
    <property type="entry name" value="T2SSF"/>
    <property type="match status" value="1"/>
</dbReference>
<dbReference type="InterPro" id="IPR018076">
    <property type="entry name" value="T2SS_GspF_dom"/>
</dbReference>
<sequence length="325" mass="35175">MLPILAAVLAFITIGGLGWVFVGGEDSSSQALKRAQTLAEGKKNPAVARKAAVANTPEARRKQILVQLQEADRRERKARTTLDSRLKQAGLSAGVRAFYIVSAVVGMIALLVALVLGLPILVVIGVGLIFGLGAPRWVVGFLASRRMKKFSLEFPNAVDIIVRGIKSGLPVHECFKIIGRESPLPLGPEFQRLVEGLGVGMTLEQALDRMYQRMPTPELRFFTIVIAIQQKTGGNLAEALSNLSTVLRARRMMGEKIKALSSEALASAGIIASLPPAVMLMVMLTTPAYMMPLFNDIRGNFMLLVAAALMATGVFVMKRMISFKF</sequence>
<feature type="transmembrane region" description="Helical" evidence="6">
    <location>
        <begin position="297"/>
        <end position="317"/>
    </location>
</feature>
<feature type="domain" description="Type II secretion system protein GspF" evidence="7">
    <location>
        <begin position="161"/>
        <end position="283"/>
    </location>
</feature>
<dbReference type="Gene3D" id="1.20.81.30">
    <property type="entry name" value="Type II secretion system (T2SS), domain F"/>
    <property type="match status" value="1"/>
</dbReference>
<keyword evidence="3 6" id="KW-0812">Transmembrane</keyword>
<evidence type="ECO:0000259" key="7">
    <source>
        <dbReference type="Pfam" id="PF00482"/>
    </source>
</evidence>
<keyword evidence="4 6" id="KW-1133">Transmembrane helix</keyword>
<comment type="subcellular location">
    <subcellularLocation>
        <location evidence="1">Cell membrane</location>
        <topology evidence="1">Multi-pass membrane protein</topology>
    </subcellularLocation>
</comment>
<evidence type="ECO:0000256" key="2">
    <source>
        <dbReference type="ARBA" id="ARBA00022475"/>
    </source>
</evidence>
<proteinExistence type="predicted"/>
<accession>A0AAJ5X6D8</accession>
<evidence type="ECO:0000313" key="8">
    <source>
        <dbReference type="EMBL" id="WEK41220.1"/>
    </source>
</evidence>
<evidence type="ECO:0000256" key="6">
    <source>
        <dbReference type="SAM" id="Phobius"/>
    </source>
</evidence>
<dbReference type="PANTHER" id="PTHR35007">
    <property type="entry name" value="INTEGRAL MEMBRANE PROTEIN-RELATED"/>
    <property type="match status" value="1"/>
</dbReference>
<reference evidence="8" key="1">
    <citation type="submission" date="2023-03" db="EMBL/GenBank/DDBJ databases">
        <title>Andean soil-derived lignocellulolytic bacterial consortium as a source of novel taxa and putative plastic-active enzymes.</title>
        <authorList>
            <person name="Diaz-Garcia L."/>
            <person name="Chuvochina M."/>
            <person name="Feuerriegel G."/>
            <person name="Bunk B."/>
            <person name="Sproer C."/>
            <person name="Streit W.R."/>
            <person name="Rodriguez L.M."/>
            <person name="Overmann J."/>
            <person name="Jimenez D.J."/>
        </authorList>
    </citation>
    <scope>NUCLEOTIDE SEQUENCE</scope>
    <source>
        <strain evidence="8">MAG 833</strain>
    </source>
</reference>
<name>A0AAJ5X6D8_9CAUL</name>
<dbReference type="PANTHER" id="PTHR35007:SF1">
    <property type="entry name" value="PILUS ASSEMBLY PROTEIN"/>
    <property type="match status" value="1"/>
</dbReference>
<evidence type="ECO:0000256" key="3">
    <source>
        <dbReference type="ARBA" id="ARBA00022692"/>
    </source>
</evidence>
<feature type="transmembrane region" description="Helical" evidence="6">
    <location>
        <begin position="260"/>
        <end position="285"/>
    </location>
</feature>